<dbReference type="EMBL" id="JAFFHA010000004">
    <property type="protein sequence ID" value="KAK4656612.1"/>
    <property type="molecule type" value="Genomic_DNA"/>
</dbReference>
<organism evidence="1 2">
    <name type="scientific">Podospora pseudocomata</name>
    <dbReference type="NCBI Taxonomy" id="2093779"/>
    <lineage>
        <taxon>Eukaryota</taxon>
        <taxon>Fungi</taxon>
        <taxon>Dikarya</taxon>
        <taxon>Ascomycota</taxon>
        <taxon>Pezizomycotina</taxon>
        <taxon>Sordariomycetes</taxon>
        <taxon>Sordariomycetidae</taxon>
        <taxon>Sordariales</taxon>
        <taxon>Podosporaceae</taxon>
        <taxon>Podospora</taxon>
    </lineage>
</organism>
<protein>
    <recommendedName>
        <fullName evidence="3">SprT-like domain-containing protein</fullName>
    </recommendedName>
</protein>
<dbReference type="GeneID" id="87902888"/>
<keyword evidence="2" id="KW-1185">Reference proteome</keyword>
<evidence type="ECO:0008006" key="3">
    <source>
        <dbReference type="Google" id="ProtNLM"/>
    </source>
</evidence>
<sequence>MARSAAERLADPTDTDFHTVFWAIFKTEVSDQEGYHYPQLSRPSMAKRKWQQAPSYIKINRDAVLPVFALLHEWMHAFRYLSIDYPHPDNEHTAGWQNAMRLDTQSALRNAESIIGTYGFARADLTPSLGGIAAAGGERAGYTFDWAWAQRLNDQKWQAKVPDAVEEGGVWKNPVMVGELSVYCDITGTRRTRGYE</sequence>
<accession>A0ABR0GLJ0</accession>
<evidence type="ECO:0000313" key="1">
    <source>
        <dbReference type="EMBL" id="KAK4656612.1"/>
    </source>
</evidence>
<comment type="caution">
    <text evidence="1">The sequence shown here is derived from an EMBL/GenBank/DDBJ whole genome shotgun (WGS) entry which is preliminary data.</text>
</comment>
<reference evidence="1 2" key="1">
    <citation type="journal article" date="2023" name="bioRxiv">
        <title>High-quality genome assemblies of four members of thePodospora anserinaspecies complex.</title>
        <authorList>
            <person name="Ament-Velasquez S.L."/>
            <person name="Vogan A.A."/>
            <person name="Wallerman O."/>
            <person name="Hartmann F."/>
            <person name="Gautier V."/>
            <person name="Silar P."/>
            <person name="Giraud T."/>
            <person name="Johannesson H."/>
        </authorList>
    </citation>
    <scope>NUCLEOTIDE SEQUENCE [LARGE SCALE GENOMIC DNA]</scope>
    <source>
        <strain evidence="1 2">CBS 415.72m</strain>
    </source>
</reference>
<proteinExistence type="predicted"/>
<dbReference type="Proteomes" id="UP001323405">
    <property type="component" value="Unassembled WGS sequence"/>
</dbReference>
<gene>
    <name evidence="1" type="ORF">QC762_0037390</name>
</gene>
<dbReference type="RefSeq" id="XP_062745587.1">
    <property type="nucleotide sequence ID" value="XM_062883316.1"/>
</dbReference>
<evidence type="ECO:0000313" key="2">
    <source>
        <dbReference type="Proteomes" id="UP001323405"/>
    </source>
</evidence>
<name>A0ABR0GLJ0_9PEZI</name>